<evidence type="ECO:0000256" key="2">
    <source>
        <dbReference type="ARBA" id="ARBA00005262"/>
    </source>
</evidence>
<dbReference type="EMBL" id="AP019840">
    <property type="protein sequence ID" value="BBM52131.1"/>
    <property type="molecule type" value="Genomic_DNA"/>
</dbReference>
<keyword evidence="6 7" id="KW-0472">Membrane</keyword>
<accession>A0A510KNC7</accession>
<reference evidence="8 11" key="1">
    <citation type="submission" date="2019-07" db="EMBL/GenBank/DDBJ databases">
        <title>Complete Genome Sequence of Leptotrichia trevisanii Strain JMUB3870.</title>
        <authorList>
            <person name="Watanabe S."/>
            <person name="Cui L."/>
        </authorList>
    </citation>
    <scope>NUCLEOTIDE SEQUENCE [LARGE SCALE GENOMIC DNA]</scope>
    <source>
        <strain evidence="8 11">JMUB3870</strain>
    </source>
</reference>
<feature type="transmembrane region" description="Helical" evidence="7">
    <location>
        <begin position="69"/>
        <end position="98"/>
    </location>
</feature>
<dbReference type="Proteomes" id="UP000422644">
    <property type="component" value="Chromosome"/>
</dbReference>
<evidence type="ECO:0000256" key="5">
    <source>
        <dbReference type="ARBA" id="ARBA00022989"/>
    </source>
</evidence>
<organism evidence="9 10">
    <name type="scientific">Leptotrichia trevisanii</name>
    <dbReference type="NCBI Taxonomy" id="109328"/>
    <lineage>
        <taxon>Bacteria</taxon>
        <taxon>Fusobacteriati</taxon>
        <taxon>Fusobacteriota</taxon>
        <taxon>Fusobacteriia</taxon>
        <taxon>Fusobacteriales</taxon>
        <taxon>Leptotrichiaceae</taxon>
        <taxon>Leptotrichia</taxon>
    </lineage>
</organism>
<dbReference type="Pfam" id="PF02417">
    <property type="entry name" value="Chromate_transp"/>
    <property type="match status" value="1"/>
</dbReference>
<evidence type="ECO:0000313" key="9">
    <source>
        <dbReference type="EMBL" id="BBM52131.1"/>
    </source>
</evidence>
<protein>
    <submittedName>
        <fullName evidence="9">Chromate transport protein</fullName>
    </submittedName>
</protein>
<feature type="transmembrane region" description="Helical" evidence="7">
    <location>
        <begin position="118"/>
        <end position="138"/>
    </location>
</feature>
<sequence>MKIELIKLMALSFEFFKTGLFAVGGGLATLPFLYDIGKRTGWYTAGDVSNMIAISQSTPGPMGINMATYVGFSISGLIGAVVAPTALVFPSVIIIIAISKALTKFKEAALVQKIFYGLRPASTGLIVAAGLGVAKITLLNLPKYQITQNLADLLNYKSIILAIVIFGVMKKFDFHPIVLILIAAIVGVIFKF</sequence>
<evidence type="ECO:0000256" key="1">
    <source>
        <dbReference type="ARBA" id="ARBA00004651"/>
    </source>
</evidence>
<feature type="transmembrane region" description="Helical" evidence="7">
    <location>
        <begin position="174"/>
        <end position="190"/>
    </location>
</feature>
<keyword evidence="5 7" id="KW-1133">Transmembrane helix</keyword>
<feature type="transmembrane region" description="Helical" evidence="7">
    <location>
        <begin position="15"/>
        <end position="34"/>
    </location>
</feature>
<keyword evidence="4 7" id="KW-0812">Transmembrane</keyword>
<dbReference type="GO" id="GO:0015109">
    <property type="term" value="F:chromate transmembrane transporter activity"/>
    <property type="evidence" value="ECO:0007669"/>
    <property type="project" value="InterPro"/>
</dbReference>
<dbReference type="PANTHER" id="PTHR43663">
    <property type="entry name" value="CHROMATE TRANSPORT PROTEIN-RELATED"/>
    <property type="match status" value="1"/>
</dbReference>
<dbReference type="PANTHER" id="PTHR43663:SF1">
    <property type="entry name" value="CHROMATE TRANSPORTER"/>
    <property type="match status" value="1"/>
</dbReference>
<proteinExistence type="inferred from homology"/>
<evidence type="ECO:0000313" key="8">
    <source>
        <dbReference type="EMBL" id="BBM44994.1"/>
    </source>
</evidence>
<keyword evidence="3" id="KW-1003">Cell membrane</keyword>
<reference evidence="9 10" key="2">
    <citation type="submission" date="2019-07" db="EMBL/GenBank/DDBJ databases">
        <title>Complete Genome Sequence of Leptotrichia trevisanii Strain JMUB3935.</title>
        <authorList>
            <person name="Watanabe S."/>
            <person name="Cui L."/>
        </authorList>
    </citation>
    <scope>NUCLEOTIDE SEQUENCE [LARGE SCALE GENOMIC DNA]</scope>
    <source>
        <strain evidence="9 10">JMUB3935</strain>
    </source>
</reference>
<name>A0A510KNC7_9FUSO</name>
<evidence type="ECO:0000313" key="10">
    <source>
        <dbReference type="Proteomes" id="UP000321378"/>
    </source>
</evidence>
<dbReference type="Proteomes" id="UP000321378">
    <property type="component" value="Chromosome"/>
</dbReference>
<dbReference type="EMBL" id="AP019831">
    <property type="protein sequence ID" value="BBM44994.1"/>
    <property type="molecule type" value="Genomic_DNA"/>
</dbReference>
<gene>
    <name evidence="8" type="ORF">JMUB3870_1112</name>
    <name evidence="9" type="ORF">JMUB3935_1109</name>
</gene>
<dbReference type="GO" id="GO:0005886">
    <property type="term" value="C:plasma membrane"/>
    <property type="evidence" value="ECO:0007669"/>
    <property type="project" value="UniProtKB-SubCell"/>
</dbReference>
<comment type="similarity">
    <text evidence="2">Belongs to the chromate ion transporter (CHR) (TC 2.A.51) family.</text>
</comment>
<dbReference type="STRING" id="1122173.GCA_000482505_00184"/>
<comment type="subcellular location">
    <subcellularLocation>
        <location evidence="1">Cell membrane</location>
        <topology evidence="1">Multi-pass membrane protein</topology>
    </subcellularLocation>
</comment>
<evidence type="ECO:0000256" key="6">
    <source>
        <dbReference type="ARBA" id="ARBA00023136"/>
    </source>
</evidence>
<evidence type="ECO:0000256" key="3">
    <source>
        <dbReference type="ARBA" id="ARBA00022475"/>
    </source>
</evidence>
<dbReference type="InterPro" id="IPR052518">
    <property type="entry name" value="CHR_Transporter"/>
</dbReference>
<evidence type="ECO:0000256" key="7">
    <source>
        <dbReference type="SAM" id="Phobius"/>
    </source>
</evidence>
<evidence type="ECO:0000256" key="4">
    <source>
        <dbReference type="ARBA" id="ARBA00022692"/>
    </source>
</evidence>
<dbReference type="RefSeq" id="WP_197736140.1">
    <property type="nucleotide sequence ID" value="NZ_AP019831.1"/>
</dbReference>
<dbReference type="InterPro" id="IPR003370">
    <property type="entry name" value="Chromate_transpt"/>
</dbReference>
<keyword evidence="11" id="KW-1185">Reference proteome</keyword>
<evidence type="ECO:0000313" key="11">
    <source>
        <dbReference type="Proteomes" id="UP000422644"/>
    </source>
</evidence>
<dbReference type="AlphaFoldDB" id="A0A510KNC7"/>